<dbReference type="Pfam" id="PF05724">
    <property type="entry name" value="TPMT"/>
    <property type="match status" value="1"/>
</dbReference>
<dbReference type="EC" id="2.1.1.67" evidence="5"/>
<dbReference type="InterPro" id="IPR055418">
    <property type="entry name" value="UFD1_N2"/>
</dbReference>
<comment type="caution">
    <text evidence="14">The sequence shown here is derived from an EMBL/GenBank/DDBJ whole genome shotgun (WGS) entry which is preliminary data.</text>
</comment>
<dbReference type="Gene3D" id="2.40.40.50">
    <property type="entry name" value="Ubiquitin fusion degradation protein UFD1, N-terminal domain"/>
    <property type="match status" value="1"/>
</dbReference>
<evidence type="ECO:0000256" key="5">
    <source>
        <dbReference type="ARBA" id="ARBA00011905"/>
    </source>
</evidence>
<keyword evidence="10" id="KW-0833">Ubl conjugation pathway</keyword>
<protein>
    <recommendedName>
        <fullName evidence="5">thiopurine S-methyltransferase</fullName>
        <ecNumber evidence="5">2.1.1.67</ecNumber>
    </recommendedName>
</protein>
<evidence type="ECO:0000313" key="14">
    <source>
        <dbReference type="EMBL" id="KAJ8044276.1"/>
    </source>
</evidence>
<evidence type="ECO:0000256" key="11">
    <source>
        <dbReference type="SAM" id="MobiDB-lite"/>
    </source>
</evidence>
<dbReference type="Pfam" id="PF24842">
    <property type="entry name" value="UFD1_N2"/>
    <property type="match status" value="1"/>
</dbReference>
<accession>A0A9Q1CF97</accession>
<evidence type="ECO:0000256" key="10">
    <source>
        <dbReference type="ARBA" id="ARBA00022786"/>
    </source>
</evidence>
<feature type="domain" description="Ubiquitin fusion degradation protein UFD1 N-terminal subdomain 1" evidence="12">
    <location>
        <begin position="251"/>
        <end position="356"/>
    </location>
</feature>
<dbReference type="FunFam" id="2.40.40.50:FF:000001">
    <property type="entry name" value="Ubiquitin fusion degradation protein 1 homolog"/>
    <property type="match status" value="1"/>
</dbReference>
<dbReference type="OrthoDB" id="422728at2759"/>
<dbReference type="GO" id="GO:0006511">
    <property type="term" value="P:ubiquitin-dependent protein catabolic process"/>
    <property type="evidence" value="ECO:0007669"/>
    <property type="project" value="InterPro"/>
</dbReference>
<dbReference type="AlphaFoldDB" id="A0A9Q1CF97"/>
<evidence type="ECO:0000256" key="8">
    <source>
        <dbReference type="ARBA" id="ARBA00022679"/>
    </source>
</evidence>
<sequence length="536" mass="61650">MAGIERVEKWKAGWESGVIDFHMPKEHPTLLNYYGKITGGEKSLRFFVPLCGKTWDMKWLADHGQEVVGVEGIEIACHQFYEEQKVKYSTSEIPGIPDGKLFTSEDGKIKIYQCDALALTSDLTGKFDVVWDRGALVAIDPPVRSTYVKVLRDLTKPGSRLLFELFEYDFSQRIRKRAPYPMFRKDVDKEFGEWCLISEENRANMIDQSPKFREWGLDWMTNITYLIQPKLYSLFIQFGYNVFRGPFPQRFKTQYRCYSVSMLSVPREDVDNGGKIIMPPSALDTLEKLNIEYPMLFKLSKTNSQKVTHCGVLEFVADEGATLLQKFNIHIGFLQMMQNLLLEEGSLIEIESASLPVATYSKFQPQSVEFLDISNPKAVLENVLRSFACLTKGDMIAIKYNKKIYELEVLETKPSDAVSIIECDMSVEFAPPVGYVEPERKPKVTHPEHEDMQVDRADCAQEYIEQNTFMAFTGEGRRLDGKTKNTNYKPVPLEPVVYKRKPRPVETNTTEEKEEENFKPFTGQGQVLKKKRTRKP</sequence>
<dbReference type="Pfam" id="PF03152">
    <property type="entry name" value="UFD1_N1"/>
    <property type="match status" value="1"/>
</dbReference>
<dbReference type="EMBL" id="JAIZAY010000004">
    <property type="protein sequence ID" value="KAJ8044276.1"/>
    <property type="molecule type" value="Genomic_DNA"/>
</dbReference>
<evidence type="ECO:0000259" key="12">
    <source>
        <dbReference type="Pfam" id="PF03152"/>
    </source>
</evidence>
<comment type="similarity">
    <text evidence="3">Belongs to the UFD1 family.</text>
</comment>
<dbReference type="InterPro" id="IPR055417">
    <property type="entry name" value="UFD1_N1"/>
</dbReference>
<dbReference type="InterPro" id="IPR008854">
    <property type="entry name" value="TPMT"/>
</dbReference>
<keyword evidence="6" id="KW-0963">Cytoplasm</keyword>
<dbReference type="Gene3D" id="3.10.330.10">
    <property type="match status" value="1"/>
</dbReference>
<dbReference type="PANTHER" id="PTHR12555">
    <property type="entry name" value="UBIQUITIN FUSION DEGRADATON PROTEIN 1"/>
    <property type="match status" value="1"/>
</dbReference>
<dbReference type="PANTHER" id="PTHR12555:SF13">
    <property type="entry name" value="UBIQUITIN RECOGNITION FACTOR IN ER-ASSOCIATED DEGRADATION PROTEIN 1"/>
    <property type="match status" value="1"/>
</dbReference>
<dbReference type="GO" id="GO:0008119">
    <property type="term" value="F:thiopurine S-methyltransferase activity"/>
    <property type="evidence" value="ECO:0007669"/>
    <property type="project" value="UniProtKB-EC"/>
</dbReference>
<evidence type="ECO:0000259" key="13">
    <source>
        <dbReference type="Pfam" id="PF24842"/>
    </source>
</evidence>
<keyword evidence="9" id="KW-0949">S-adenosyl-L-methionine</keyword>
<reference evidence="14" key="1">
    <citation type="submission" date="2021-10" db="EMBL/GenBank/DDBJ databases">
        <title>Tropical sea cucumber genome reveals ecological adaptation and Cuvierian tubules defense mechanism.</title>
        <authorList>
            <person name="Chen T."/>
        </authorList>
    </citation>
    <scope>NUCLEOTIDE SEQUENCE</scope>
    <source>
        <strain evidence="14">Nanhai2018</strain>
        <tissue evidence="14">Muscle</tissue>
    </source>
</reference>
<dbReference type="InterPro" id="IPR004854">
    <property type="entry name" value="Ufd1-like"/>
</dbReference>
<dbReference type="PROSITE" id="PS51585">
    <property type="entry name" value="SAM_MT_TPMT"/>
    <property type="match status" value="1"/>
</dbReference>
<dbReference type="GO" id="GO:0031593">
    <property type="term" value="F:polyubiquitin modification-dependent protein binding"/>
    <property type="evidence" value="ECO:0007669"/>
    <property type="project" value="TreeGrafter"/>
</dbReference>
<feature type="domain" description="Ubiquitin fusion degradation protein UFD1 N-terminal subdomain 2" evidence="13">
    <location>
        <begin position="358"/>
        <end position="432"/>
    </location>
</feature>
<dbReference type="SUPFAM" id="SSF53335">
    <property type="entry name" value="S-adenosyl-L-methionine-dependent methyltransferases"/>
    <property type="match status" value="1"/>
</dbReference>
<dbReference type="FunFam" id="3.10.330.10:FF:000002">
    <property type="entry name" value="ubiquitin fusion degradation protein 1 homolog"/>
    <property type="match status" value="1"/>
</dbReference>
<dbReference type="GO" id="GO:0034098">
    <property type="term" value="C:VCP-NPL4-UFD1 AAA ATPase complex"/>
    <property type="evidence" value="ECO:0007669"/>
    <property type="project" value="TreeGrafter"/>
</dbReference>
<dbReference type="Proteomes" id="UP001152320">
    <property type="component" value="Chromosome 4"/>
</dbReference>
<proteinExistence type="inferred from homology"/>
<dbReference type="InterPro" id="IPR029063">
    <property type="entry name" value="SAM-dependent_MTases_sf"/>
</dbReference>
<dbReference type="GO" id="GO:0036503">
    <property type="term" value="P:ERAD pathway"/>
    <property type="evidence" value="ECO:0007669"/>
    <property type="project" value="TreeGrafter"/>
</dbReference>
<dbReference type="GO" id="GO:0032259">
    <property type="term" value="P:methylation"/>
    <property type="evidence" value="ECO:0007669"/>
    <property type="project" value="UniProtKB-KW"/>
</dbReference>
<comment type="similarity">
    <text evidence="4">Belongs to the class I-like SAM-binding methyltransferase superfamily. TPMT family.</text>
</comment>
<dbReference type="CDD" id="cd02440">
    <property type="entry name" value="AdoMet_MTases"/>
    <property type="match status" value="1"/>
</dbReference>
<name>A0A9Q1CF97_HOLLE</name>
<comment type="subcellular location">
    <subcellularLocation>
        <location evidence="2">Cytoplasm</location>
    </subcellularLocation>
</comment>
<dbReference type="InterPro" id="IPR042299">
    <property type="entry name" value="Ufd1-like_Nn"/>
</dbReference>
<gene>
    <name evidence="14" type="ORF">HOLleu_11694</name>
</gene>
<keyword evidence="15" id="KW-1185">Reference proteome</keyword>
<keyword evidence="8" id="KW-0808">Transferase</keyword>
<dbReference type="Gene3D" id="3.40.50.150">
    <property type="entry name" value="Vaccinia Virus protein VP39"/>
    <property type="match status" value="1"/>
</dbReference>
<dbReference type="FunFam" id="3.40.50.150:FF:000101">
    <property type="entry name" value="Thiopurine S-methyltransferase"/>
    <property type="match status" value="1"/>
</dbReference>
<evidence type="ECO:0000256" key="7">
    <source>
        <dbReference type="ARBA" id="ARBA00022603"/>
    </source>
</evidence>
<comment type="catalytic activity">
    <reaction evidence="1">
        <text>S-adenosyl-L-methionine + a thiopurine = S-adenosyl-L-homocysteine + a thiopurine S-methylether.</text>
        <dbReference type="EC" id="2.1.1.67"/>
    </reaction>
</comment>
<evidence type="ECO:0000256" key="1">
    <source>
        <dbReference type="ARBA" id="ARBA00000903"/>
    </source>
</evidence>
<organism evidence="14 15">
    <name type="scientific">Holothuria leucospilota</name>
    <name type="common">Black long sea cucumber</name>
    <name type="synonym">Mertensiothuria leucospilota</name>
    <dbReference type="NCBI Taxonomy" id="206669"/>
    <lineage>
        <taxon>Eukaryota</taxon>
        <taxon>Metazoa</taxon>
        <taxon>Echinodermata</taxon>
        <taxon>Eleutherozoa</taxon>
        <taxon>Echinozoa</taxon>
        <taxon>Holothuroidea</taxon>
        <taxon>Aspidochirotacea</taxon>
        <taxon>Aspidochirotida</taxon>
        <taxon>Holothuriidae</taxon>
        <taxon>Holothuria</taxon>
    </lineage>
</organism>
<feature type="region of interest" description="Disordered" evidence="11">
    <location>
        <begin position="480"/>
        <end position="536"/>
    </location>
</feature>
<evidence type="ECO:0000313" key="15">
    <source>
        <dbReference type="Proteomes" id="UP001152320"/>
    </source>
</evidence>
<evidence type="ECO:0000256" key="9">
    <source>
        <dbReference type="ARBA" id="ARBA00022691"/>
    </source>
</evidence>
<evidence type="ECO:0000256" key="4">
    <source>
        <dbReference type="ARBA" id="ARBA00008145"/>
    </source>
</evidence>
<evidence type="ECO:0000256" key="3">
    <source>
        <dbReference type="ARBA" id="ARBA00006043"/>
    </source>
</evidence>
<keyword evidence="7" id="KW-0489">Methyltransferase</keyword>
<evidence type="ECO:0000256" key="6">
    <source>
        <dbReference type="ARBA" id="ARBA00022490"/>
    </source>
</evidence>
<evidence type="ECO:0000256" key="2">
    <source>
        <dbReference type="ARBA" id="ARBA00004496"/>
    </source>
</evidence>